<sequence>MGTDINNKQNQQAHNIPCVHPHRPPPTRANQGCDQNNLINVNLQSTVNEGPSKLSHTNKSIQTNNLVEPFQSAYRKDHSTETALLRVFNDLLVEADLGKVSVLCLLDLSAAFDTLDHNIMLTRLEKSFRIKHIVLQWFQSYLKDREQTVVVADGVKSAGYVLKYGVPQGSVLG</sequence>
<name>A0AAV4GT34_9GAST</name>
<keyword evidence="3" id="KW-0808">Transferase</keyword>
<dbReference type="PROSITE" id="PS50878">
    <property type="entry name" value="RT_POL"/>
    <property type="match status" value="1"/>
</dbReference>
<feature type="domain" description="Reverse transcriptase" evidence="2">
    <location>
        <begin position="1"/>
        <end position="173"/>
    </location>
</feature>
<proteinExistence type="predicted"/>
<keyword evidence="3" id="KW-0695">RNA-directed DNA polymerase</keyword>
<dbReference type="PANTHER" id="PTHR33332">
    <property type="entry name" value="REVERSE TRANSCRIPTASE DOMAIN-CONTAINING PROTEIN"/>
    <property type="match status" value="1"/>
</dbReference>
<dbReference type="Proteomes" id="UP000762676">
    <property type="component" value="Unassembled WGS sequence"/>
</dbReference>
<dbReference type="EMBL" id="BMAT01008581">
    <property type="protein sequence ID" value="GFR88714.1"/>
    <property type="molecule type" value="Genomic_DNA"/>
</dbReference>
<keyword evidence="3" id="KW-0548">Nucleotidyltransferase</keyword>
<comment type="caution">
    <text evidence="3">The sequence shown here is derived from an EMBL/GenBank/DDBJ whole genome shotgun (WGS) entry which is preliminary data.</text>
</comment>
<evidence type="ECO:0000313" key="3">
    <source>
        <dbReference type="EMBL" id="GFR88714.1"/>
    </source>
</evidence>
<reference evidence="3 4" key="1">
    <citation type="journal article" date="2021" name="Elife">
        <title>Chloroplast acquisition without the gene transfer in kleptoplastic sea slugs, Plakobranchus ocellatus.</title>
        <authorList>
            <person name="Maeda T."/>
            <person name="Takahashi S."/>
            <person name="Yoshida T."/>
            <person name="Shimamura S."/>
            <person name="Takaki Y."/>
            <person name="Nagai Y."/>
            <person name="Toyoda A."/>
            <person name="Suzuki Y."/>
            <person name="Arimoto A."/>
            <person name="Ishii H."/>
            <person name="Satoh N."/>
            <person name="Nishiyama T."/>
            <person name="Hasebe M."/>
            <person name="Maruyama T."/>
            <person name="Minagawa J."/>
            <person name="Obokata J."/>
            <person name="Shigenobu S."/>
        </authorList>
    </citation>
    <scope>NUCLEOTIDE SEQUENCE [LARGE SCALE GENOMIC DNA]</scope>
</reference>
<evidence type="ECO:0000313" key="4">
    <source>
        <dbReference type="Proteomes" id="UP000762676"/>
    </source>
</evidence>
<dbReference type="GO" id="GO:0003964">
    <property type="term" value="F:RNA-directed DNA polymerase activity"/>
    <property type="evidence" value="ECO:0007669"/>
    <property type="project" value="UniProtKB-KW"/>
</dbReference>
<keyword evidence="4" id="KW-1185">Reference proteome</keyword>
<feature type="region of interest" description="Disordered" evidence="1">
    <location>
        <begin position="1"/>
        <end position="23"/>
    </location>
</feature>
<protein>
    <submittedName>
        <fullName evidence="3">Reverse transcriptase-like protein</fullName>
    </submittedName>
</protein>
<evidence type="ECO:0000259" key="2">
    <source>
        <dbReference type="PROSITE" id="PS50878"/>
    </source>
</evidence>
<dbReference type="AlphaFoldDB" id="A0AAV4GT34"/>
<evidence type="ECO:0000256" key="1">
    <source>
        <dbReference type="SAM" id="MobiDB-lite"/>
    </source>
</evidence>
<organism evidence="3 4">
    <name type="scientific">Elysia marginata</name>
    <dbReference type="NCBI Taxonomy" id="1093978"/>
    <lineage>
        <taxon>Eukaryota</taxon>
        <taxon>Metazoa</taxon>
        <taxon>Spiralia</taxon>
        <taxon>Lophotrochozoa</taxon>
        <taxon>Mollusca</taxon>
        <taxon>Gastropoda</taxon>
        <taxon>Heterobranchia</taxon>
        <taxon>Euthyneura</taxon>
        <taxon>Panpulmonata</taxon>
        <taxon>Sacoglossa</taxon>
        <taxon>Placobranchoidea</taxon>
        <taxon>Plakobranchidae</taxon>
        <taxon>Elysia</taxon>
    </lineage>
</organism>
<feature type="compositionally biased region" description="Polar residues" evidence="1">
    <location>
        <begin position="1"/>
        <end position="14"/>
    </location>
</feature>
<accession>A0AAV4GT34</accession>
<gene>
    <name evidence="3" type="ORF">ElyMa_004259700</name>
</gene>
<dbReference type="Pfam" id="PF00078">
    <property type="entry name" value="RVT_1"/>
    <property type="match status" value="1"/>
</dbReference>
<dbReference type="InterPro" id="IPR000477">
    <property type="entry name" value="RT_dom"/>
</dbReference>